<dbReference type="Proteomes" id="UP001150904">
    <property type="component" value="Unassembled WGS sequence"/>
</dbReference>
<dbReference type="AlphaFoldDB" id="A0A9W9JF63"/>
<protein>
    <submittedName>
        <fullName evidence="2">Uncharacterized protein</fullName>
    </submittedName>
</protein>
<comment type="caution">
    <text evidence="2">The sequence shown here is derived from an EMBL/GenBank/DDBJ whole genome shotgun (WGS) entry which is preliminary data.</text>
</comment>
<dbReference type="GeneID" id="83183045"/>
<reference evidence="2" key="2">
    <citation type="journal article" date="2023" name="IMA Fungus">
        <title>Comparative genomic study of the Penicillium genus elucidates a diverse pangenome and 15 lateral gene transfer events.</title>
        <authorList>
            <person name="Petersen C."/>
            <person name="Sorensen T."/>
            <person name="Nielsen M.R."/>
            <person name="Sondergaard T.E."/>
            <person name="Sorensen J.L."/>
            <person name="Fitzpatrick D.A."/>
            <person name="Frisvad J.C."/>
            <person name="Nielsen K.L."/>
        </authorList>
    </citation>
    <scope>NUCLEOTIDE SEQUENCE</scope>
    <source>
        <strain evidence="2">IBT 15544</strain>
    </source>
</reference>
<dbReference type="OrthoDB" id="4352075at2759"/>
<gene>
    <name evidence="2" type="ORF">N7498_008682</name>
</gene>
<evidence type="ECO:0000256" key="1">
    <source>
        <dbReference type="SAM" id="SignalP"/>
    </source>
</evidence>
<name>A0A9W9JF63_9EURO</name>
<sequence length="268" mass="28436">MQLTTVLTLSASLLAAQVTALHADPENPMGIHNPDLYNNERAAVNHGPAANAEIPAYMAPLVSSMASAMAASKMHKPTSTPSHASASHVPAWSNVAMAPHPNLPIYPDVPMYSQGSMYSSLAMSTPVSTPYARSSNAPMSSNMYMSSMLTKASSTPLSSMARPTRSATHAFKQYAKQHFNQPQHPAFHPAHVHALGDGGIAPIEPLAPGSDVAPVHIEKHHGADEGNAFCMGVCYPSEEEAQCPQPETSPVYRSSHGCWTCCFTAGDF</sequence>
<evidence type="ECO:0000313" key="2">
    <source>
        <dbReference type="EMBL" id="KAJ5195244.1"/>
    </source>
</evidence>
<keyword evidence="1" id="KW-0732">Signal</keyword>
<organism evidence="2 3">
    <name type="scientific">Penicillium cinerascens</name>
    <dbReference type="NCBI Taxonomy" id="70096"/>
    <lineage>
        <taxon>Eukaryota</taxon>
        <taxon>Fungi</taxon>
        <taxon>Dikarya</taxon>
        <taxon>Ascomycota</taxon>
        <taxon>Pezizomycotina</taxon>
        <taxon>Eurotiomycetes</taxon>
        <taxon>Eurotiomycetidae</taxon>
        <taxon>Eurotiales</taxon>
        <taxon>Aspergillaceae</taxon>
        <taxon>Penicillium</taxon>
    </lineage>
</organism>
<keyword evidence="3" id="KW-1185">Reference proteome</keyword>
<dbReference type="RefSeq" id="XP_058305732.1">
    <property type="nucleotide sequence ID" value="XM_058455744.1"/>
</dbReference>
<feature type="signal peptide" evidence="1">
    <location>
        <begin position="1"/>
        <end position="23"/>
    </location>
</feature>
<feature type="chain" id="PRO_5040747718" evidence="1">
    <location>
        <begin position="24"/>
        <end position="268"/>
    </location>
</feature>
<accession>A0A9W9JF63</accession>
<reference evidence="2" key="1">
    <citation type="submission" date="2022-12" db="EMBL/GenBank/DDBJ databases">
        <authorList>
            <person name="Petersen C."/>
        </authorList>
    </citation>
    <scope>NUCLEOTIDE SEQUENCE</scope>
    <source>
        <strain evidence="2">IBT 15544</strain>
    </source>
</reference>
<dbReference type="EMBL" id="JAPQKR010000015">
    <property type="protein sequence ID" value="KAJ5195244.1"/>
    <property type="molecule type" value="Genomic_DNA"/>
</dbReference>
<evidence type="ECO:0000313" key="3">
    <source>
        <dbReference type="Proteomes" id="UP001150904"/>
    </source>
</evidence>
<proteinExistence type="predicted"/>